<evidence type="ECO:0000256" key="4">
    <source>
        <dbReference type="HAMAP-Rule" id="MF_01680"/>
    </source>
</evidence>
<dbReference type="AlphaFoldDB" id="A0A917ARF5"/>
<dbReference type="Proteomes" id="UP000605259">
    <property type="component" value="Unassembled WGS sequence"/>
</dbReference>
<comment type="caution">
    <text evidence="6">The sequence shown here is derived from an EMBL/GenBank/DDBJ whole genome shotgun (WGS) entry which is preliminary data.</text>
</comment>
<name>A0A917ARF5_9BACI</name>
<evidence type="ECO:0000256" key="2">
    <source>
        <dbReference type="ARBA" id="ARBA00022801"/>
    </source>
</evidence>
<evidence type="ECO:0000313" key="6">
    <source>
        <dbReference type="EMBL" id="GGE68836.1"/>
    </source>
</evidence>
<gene>
    <name evidence="4 6" type="primary">mtnX</name>
    <name evidence="6" type="ORF">GCM10007140_18590</name>
</gene>
<dbReference type="HAMAP" id="MF_01680">
    <property type="entry name" value="Salvage_MtnX"/>
    <property type="match status" value="1"/>
</dbReference>
<organism evidence="6 7">
    <name type="scientific">Priestia taiwanensis</name>
    <dbReference type="NCBI Taxonomy" id="1347902"/>
    <lineage>
        <taxon>Bacteria</taxon>
        <taxon>Bacillati</taxon>
        <taxon>Bacillota</taxon>
        <taxon>Bacilli</taxon>
        <taxon>Bacillales</taxon>
        <taxon>Bacillaceae</taxon>
        <taxon>Priestia</taxon>
    </lineage>
</organism>
<evidence type="ECO:0000256" key="5">
    <source>
        <dbReference type="NCBIfam" id="TIGR03333"/>
    </source>
</evidence>
<dbReference type="PANTHER" id="PTHR28181:SF2">
    <property type="entry name" value="PHOSPHORIC MONOESTER HYDROLASE"/>
    <property type="match status" value="1"/>
</dbReference>
<protein>
    <recommendedName>
        <fullName evidence="4 5">2-hydroxy-3-keto-5-methylthiopentenyl-1-phosphate phosphatase</fullName>
        <shortName evidence="4">HK-MTPenyl-1-P phosphatase</shortName>
        <ecNumber evidence="4 5">3.1.3.87</ecNumber>
    </recommendedName>
</protein>
<dbReference type="GO" id="GO:0043716">
    <property type="term" value="F:2-hydroxy-3-keto-5-methylthiopentenyl-1-phosphate phosphatase activity"/>
    <property type="evidence" value="ECO:0007669"/>
    <property type="project" value="UniProtKB-UniRule"/>
</dbReference>
<dbReference type="NCBIfam" id="TIGR01489">
    <property type="entry name" value="DKMTPPase-SF"/>
    <property type="match status" value="1"/>
</dbReference>
<dbReference type="InterPro" id="IPR017718">
    <property type="entry name" value="HAD-SF_hydro_IB_MtnX"/>
</dbReference>
<dbReference type="Gene3D" id="3.90.1470.20">
    <property type="match status" value="1"/>
</dbReference>
<dbReference type="InterPro" id="IPR050849">
    <property type="entry name" value="HAD-like_hydrolase_phosphatase"/>
</dbReference>
<comment type="similarity">
    <text evidence="4">Belongs to the HAD-like hydrolase superfamily. MtnX family.</text>
</comment>
<accession>A0A917ARF5</accession>
<dbReference type="InterPro" id="IPR036412">
    <property type="entry name" value="HAD-like_sf"/>
</dbReference>
<dbReference type="CDD" id="cd07524">
    <property type="entry name" value="HAD_Pase"/>
    <property type="match status" value="1"/>
</dbReference>
<comment type="function">
    <text evidence="4">Dephosphorylates 2-hydroxy-3-keto-5-methylthiopentenyl-1-phosphate (HK-MTPenyl-1-P) yielding 1,2-dihydroxy-3-keto-5-methylthiopentene (DHK-MTPene).</text>
</comment>
<dbReference type="EC" id="3.1.3.87" evidence="4 5"/>
<dbReference type="InterPro" id="IPR006384">
    <property type="entry name" value="HAD_hydro_PyrdxlP_Pase-like"/>
</dbReference>
<sequence>MKIFCDFDGTVTVRDNIASIMKQFGDERCEQLKNDVLSQRISIREGVEKMFALIPSAKKEEIIHYLQETAEICEGFARFIAFANVQRIPLYIISGGMDFFVYRLLEGLIDEQDIYCNATDFTSESIHVQWPNPCDEYCATQGCGLCKPSLIRKLSTEGETTIVIGDSITDLEAAKLADVVFARDYLQQKCEELNIPHIPFSTFDDITAELQVRLGVTKQ</sequence>
<dbReference type="Gene3D" id="3.40.50.1000">
    <property type="entry name" value="HAD superfamily/HAD-like"/>
    <property type="match status" value="1"/>
</dbReference>
<evidence type="ECO:0000256" key="3">
    <source>
        <dbReference type="ARBA" id="ARBA00023167"/>
    </source>
</evidence>
<dbReference type="EMBL" id="BMFK01000001">
    <property type="protein sequence ID" value="GGE68836.1"/>
    <property type="molecule type" value="Genomic_DNA"/>
</dbReference>
<dbReference type="InterPro" id="IPR023214">
    <property type="entry name" value="HAD_sf"/>
</dbReference>
<keyword evidence="2 4" id="KW-0378">Hydrolase</keyword>
<keyword evidence="3 4" id="KW-0486">Methionine biosynthesis</keyword>
<keyword evidence="7" id="KW-1185">Reference proteome</keyword>
<comment type="catalytic activity">
    <reaction evidence="4">
        <text>2-hydroxy-5-methylsulfanyl-3-oxopent-1-enyl phosphate + H2O = 1,2-dihydroxy-5-(methylsulfanyl)pent-1-en-3-one + phosphate</text>
        <dbReference type="Rhea" id="RHEA:14481"/>
        <dbReference type="ChEBI" id="CHEBI:15377"/>
        <dbReference type="ChEBI" id="CHEBI:43474"/>
        <dbReference type="ChEBI" id="CHEBI:49252"/>
        <dbReference type="ChEBI" id="CHEBI:59505"/>
        <dbReference type="EC" id="3.1.3.87"/>
    </reaction>
</comment>
<dbReference type="GO" id="GO:0019509">
    <property type="term" value="P:L-methionine salvage from methylthioadenosine"/>
    <property type="evidence" value="ECO:0007669"/>
    <property type="project" value="UniProtKB-UniRule"/>
</dbReference>
<evidence type="ECO:0000256" key="1">
    <source>
        <dbReference type="ARBA" id="ARBA00022605"/>
    </source>
</evidence>
<dbReference type="SUPFAM" id="SSF56784">
    <property type="entry name" value="HAD-like"/>
    <property type="match status" value="1"/>
</dbReference>
<reference evidence="6" key="1">
    <citation type="journal article" date="2014" name="Int. J. Syst. Evol. Microbiol.">
        <title>Complete genome sequence of Corynebacterium casei LMG S-19264T (=DSM 44701T), isolated from a smear-ripened cheese.</title>
        <authorList>
            <consortium name="US DOE Joint Genome Institute (JGI-PGF)"/>
            <person name="Walter F."/>
            <person name="Albersmeier A."/>
            <person name="Kalinowski J."/>
            <person name="Ruckert C."/>
        </authorList>
    </citation>
    <scope>NUCLEOTIDE SEQUENCE</scope>
    <source>
        <strain evidence="6">CGMCC 1.12698</strain>
    </source>
</reference>
<reference evidence="6" key="2">
    <citation type="submission" date="2020-09" db="EMBL/GenBank/DDBJ databases">
        <authorList>
            <person name="Sun Q."/>
            <person name="Zhou Y."/>
        </authorList>
    </citation>
    <scope>NUCLEOTIDE SEQUENCE</scope>
    <source>
        <strain evidence="6">CGMCC 1.12698</strain>
    </source>
</reference>
<dbReference type="Pfam" id="PF12710">
    <property type="entry name" value="HAD"/>
    <property type="match status" value="1"/>
</dbReference>
<keyword evidence="1 4" id="KW-0028">Amino-acid biosynthesis</keyword>
<dbReference type="PANTHER" id="PTHR28181">
    <property type="entry name" value="UPF0655 PROTEIN YCR015C"/>
    <property type="match status" value="1"/>
</dbReference>
<dbReference type="NCBIfam" id="NF007103">
    <property type="entry name" value="PRK09552.1"/>
    <property type="match status" value="1"/>
</dbReference>
<dbReference type="NCBIfam" id="TIGR03333">
    <property type="entry name" value="salvage_mtnX"/>
    <property type="match status" value="1"/>
</dbReference>
<dbReference type="RefSeq" id="WP_188388087.1">
    <property type="nucleotide sequence ID" value="NZ_BMFK01000001.1"/>
</dbReference>
<proteinExistence type="inferred from homology"/>
<dbReference type="NCBIfam" id="TIGR01488">
    <property type="entry name" value="HAD-SF-IB"/>
    <property type="match status" value="1"/>
</dbReference>
<comment type="pathway">
    <text evidence="4">Amino-acid biosynthesis; L-methionine biosynthesis via salvage pathway; L-methionine from S-methyl-5-thio-alpha-D-ribose 1-phosphate: step 4/6.</text>
</comment>
<evidence type="ECO:0000313" key="7">
    <source>
        <dbReference type="Proteomes" id="UP000605259"/>
    </source>
</evidence>